<dbReference type="AlphaFoldDB" id="A0A1X0Q5E7"/>
<keyword evidence="2" id="KW-1185">Reference proteome</keyword>
<gene>
    <name evidence="1" type="ORF">HERIO_2660</name>
</gene>
<dbReference type="VEuPathDB" id="MicrosporidiaDB:A0H76_1649"/>
<evidence type="ECO:0000313" key="2">
    <source>
        <dbReference type="Proteomes" id="UP000192356"/>
    </source>
</evidence>
<name>A0A1X0Q5E7_9MICR</name>
<accession>A0A1X0Q5E7</accession>
<dbReference type="EMBL" id="LVKB01001186">
    <property type="protein sequence ID" value="ORD92839.1"/>
    <property type="molecule type" value="Genomic_DNA"/>
</dbReference>
<organism evidence="1 2">
    <name type="scientific">Hepatospora eriocheir</name>
    <dbReference type="NCBI Taxonomy" id="1081669"/>
    <lineage>
        <taxon>Eukaryota</taxon>
        <taxon>Fungi</taxon>
        <taxon>Fungi incertae sedis</taxon>
        <taxon>Microsporidia</taxon>
        <taxon>Hepatosporidae</taxon>
        <taxon>Hepatospora</taxon>
    </lineage>
</organism>
<proteinExistence type="predicted"/>
<sequence length="168" mass="19618">MIWYLLFLKFNNSSNEASFEMVEKLNINFKQEQSEFNNQSFSEKAIKIAKSDNEEESLIKRQKIDETSKMSGETITGELEEPITLEEFNEIMRLEGLEGLKEILKPDEIKEIMIFDANNEMIQSKDLEEKTGFDEQTQFNELEKAGSTQSIILYPHITEETFSFLAFF</sequence>
<protein>
    <submittedName>
        <fullName evidence="1">Uncharacterized protein</fullName>
    </submittedName>
</protein>
<comment type="caution">
    <text evidence="1">The sequence shown here is derived from an EMBL/GenBank/DDBJ whole genome shotgun (WGS) entry which is preliminary data.</text>
</comment>
<reference evidence="1 2" key="1">
    <citation type="journal article" date="2017" name="Environ. Microbiol.">
        <title>Decay of the glycolytic pathway and adaptation to intranuclear parasitism within Enterocytozoonidae microsporidia.</title>
        <authorList>
            <person name="Wiredu Boakye D."/>
            <person name="Jaroenlak P."/>
            <person name="Prachumwat A."/>
            <person name="Williams T.A."/>
            <person name="Bateman K.S."/>
            <person name="Itsathitphaisarn O."/>
            <person name="Sritunyalucksana K."/>
            <person name="Paszkiewicz K.H."/>
            <person name="Moore K.A."/>
            <person name="Stentiford G.D."/>
            <person name="Williams B.A."/>
        </authorList>
    </citation>
    <scope>NUCLEOTIDE SEQUENCE [LARGE SCALE GENOMIC DNA]</scope>
    <source>
        <strain evidence="1 2">GB1</strain>
    </source>
</reference>
<dbReference type="Proteomes" id="UP000192356">
    <property type="component" value="Unassembled WGS sequence"/>
</dbReference>
<dbReference type="VEuPathDB" id="MicrosporidiaDB:HERIO_2660"/>
<evidence type="ECO:0000313" key="1">
    <source>
        <dbReference type="EMBL" id="ORD92839.1"/>
    </source>
</evidence>